<evidence type="ECO:0000313" key="4">
    <source>
        <dbReference type="Proteomes" id="UP001379533"/>
    </source>
</evidence>
<gene>
    <name evidence="3" type="ORF">LZC95_50235</name>
</gene>
<feature type="domain" description="Baseplate J-like central" evidence="2">
    <location>
        <begin position="210"/>
        <end position="273"/>
    </location>
</feature>
<dbReference type="RefSeq" id="WP_394845195.1">
    <property type="nucleotide sequence ID" value="NZ_CP089982.1"/>
</dbReference>
<organism evidence="3 4">
    <name type="scientific">Pendulispora brunnea</name>
    <dbReference type="NCBI Taxonomy" id="2905690"/>
    <lineage>
        <taxon>Bacteria</taxon>
        <taxon>Pseudomonadati</taxon>
        <taxon>Myxococcota</taxon>
        <taxon>Myxococcia</taxon>
        <taxon>Myxococcales</taxon>
        <taxon>Sorangiineae</taxon>
        <taxon>Pendulisporaceae</taxon>
        <taxon>Pendulispora</taxon>
    </lineage>
</organism>
<dbReference type="EMBL" id="CP089982">
    <property type="protein sequence ID" value="WXA94585.1"/>
    <property type="molecule type" value="Genomic_DNA"/>
</dbReference>
<evidence type="ECO:0000313" key="3">
    <source>
        <dbReference type="EMBL" id="WXA94585.1"/>
    </source>
</evidence>
<dbReference type="Pfam" id="PF26078">
    <property type="entry name" value="Baseplate_J_M"/>
    <property type="match status" value="1"/>
</dbReference>
<evidence type="ECO:0000259" key="2">
    <source>
        <dbReference type="Pfam" id="PF26078"/>
    </source>
</evidence>
<feature type="domain" description="Baseplate protein J-like barrel" evidence="1">
    <location>
        <begin position="121"/>
        <end position="180"/>
    </location>
</feature>
<name>A0ABZ2KAI4_9BACT</name>
<reference evidence="3 4" key="1">
    <citation type="submission" date="2021-12" db="EMBL/GenBank/DDBJ databases">
        <title>Discovery of the Pendulisporaceae a myxobacterial family with distinct sporulation behavior and unique specialized metabolism.</title>
        <authorList>
            <person name="Garcia R."/>
            <person name="Popoff A."/>
            <person name="Bader C.D."/>
            <person name="Loehr J."/>
            <person name="Walesch S."/>
            <person name="Walt C."/>
            <person name="Boldt J."/>
            <person name="Bunk B."/>
            <person name="Haeckl F.J.F.P.J."/>
            <person name="Gunesch A.P."/>
            <person name="Birkelbach J."/>
            <person name="Nuebel U."/>
            <person name="Pietschmann T."/>
            <person name="Bach T."/>
            <person name="Mueller R."/>
        </authorList>
    </citation>
    <scope>NUCLEOTIDE SEQUENCE [LARGE SCALE GENOMIC DNA]</scope>
    <source>
        <strain evidence="3 4">MSr12523</strain>
    </source>
</reference>
<keyword evidence="4" id="KW-1185">Reference proteome</keyword>
<sequence length="368" mass="38964">MTTLDEVLKEPTRDDALDVLIAFARLAGFPTTSWTVFSLARQLFEAEGSYFAELGKAIKNIAASGFNRLASGRWLDILSENFYGNVRKPAITTEGIVQLSDAGNIGPVTKGPGELWVANADASRRYVSAEGFTLLRGGTTSVRVKGESPGVAWNLGNGTLVQLVTSIPGVTVRNPDPGTGSWIVVRGDDAETDASLQQRNEDKWSTIGSAANEAAYRYWATTLVSEVRRVKIIESSIGDGRVSMFLAGTGGAASPTAVATVDAYCQVNVRPLCSRLATNPAGQRDVPIVGVVFVSQGYDVSRVLSRAQEALSGHFSALPIGAPLYTAAIVDVLMEVPGIYNVDVADFSAALGPTEVAVPNFAFLSATR</sequence>
<protein>
    <submittedName>
        <fullName evidence="3">Baseplate J/gp47 family protein</fullName>
    </submittedName>
</protein>
<dbReference type="InterPro" id="IPR058531">
    <property type="entry name" value="Baseplate_J_M"/>
</dbReference>
<dbReference type="Pfam" id="PF04865">
    <property type="entry name" value="Baseplate_J"/>
    <property type="match status" value="1"/>
</dbReference>
<accession>A0ABZ2KAI4</accession>
<proteinExistence type="predicted"/>
<evidence type="ECO:0000259" key="1">
    <source>
        <dbReference type="Pfam" id="PF04865"/>
    </source>
</evidence>
<dbReference type="Proteomes" id="UP001379533">
    <property type="component" value="Chromosome"/>
</dbReference>
<dbReference type="InterPro" id="IPR006949">
    <property type="entry name" value="Barrel_Baseplate_J-like"/>
</dbReference>